<evidence type="ECO:0000313" key="2">
    <source>
        <dbReference type="EMBL" id="NMO17741.1"/>
    </source>
</evidence>
<keyword evidence="3" id="KW-1185">Reference proteome</keyword>
<keyword evidence="2" id="KW-0808">Transferase</keyword>
<dbReference type="GO" id="GO:0004674">
    <property type="term" value="F:protein serine/threonine kinase activity"/>
    <property type="evidence" value="ECO:0007669"/>
    <property type="project" value="UniProtKB-KW"/>
</dbReference>
<keyword evidence="1" id="KW-0732">Signal</keyword>
<name>A0A848LJ34_9BACT</name>
<feature type="signal peptide" evidence="1">
    <location>
        <begin position="1"/>
        <end position="22"/>
    </location>
</feature>
<feature type="chain" id="PRO_5032474388" evidence="1">
    <location>
        <begin position="23"/>
        <end position="165"/>
    </location>
</feature>
<comment type="caution">
    <text evidence="2">The sequence shown here is derived from an EMBL/GenBank/DDBJ whole genome shotgun (WGS) entry which is preliminary data.</text>
</comment>
<reference evidence="2 3" key="1">
    <citation type="submission" date="2020-04" db="EMBL/GenBank/DDBJ databases">
        <title>Draft genome of Pyxidicoccus fallax type strain.</title>
        <authorList>
            <person name="Whitworth D.E."/>
        </authorList>
    </citation>
    <scope>NUCLEOTIDE SEQUENCE [LARGE SCALE GENOMIC DNA]</scope>
    <source>
        <strain evidence="2 3">DSM 14698</strain>
    </source>
</reference>
<dbReference type="RefSeq" id="WP_169347018.1">
    <property type="nucleotide sequence ID" value="NZ_JABBJJ010000108.1"/>
</dbReference>
<protein>
    <submittedName>
        <fullName evidence="2">Serine/threonine protein kinase</fullName>
    </submittedName>
</protein>
<evidence type="ECO:0000313" key="3">
    <source>
        <dbReference type="Proteomes" id="UP000518300"/>
    </source>
</evidence>
<keyword evidence="2" id="KW-0418">Kinase</keyword>
<dbReference type="AlphaFoldDB" id="A0A848LJ34"/>
<sequence length="165" mass="17424">MASNKSALLCCAALLAMSSGCAGTATGGVALRPDGSPGPERCPEEALKAMGYLRLSVGDGAIVELDANQTDARPITLYDGPVESLLDEDLGPFESPTRLYGRVWTGGPQVVIRYYAARPPRGSRVPICAVARLGKGQLRKRPDSKPGTAILEFSRAGVYVVDEFL</sequence>
<keyword evidence="2" id="KW-0723">Serine/threonine-protein kinase</keyword>
<gene>
    <name evidence="2" type="ORF">HG543_23200</name>
</gene>
<proteinExistence type="predicted"/>
<dbReference type="PROSITE" id="PS51257">
    <property type="entry name" value="PROKAR_LIPOPROTEIN"/>
    <property type="match status" value="1"/>
</dbReference>
<organism evidence="2 3">
    <name type="scientific">Pyxidicoccus fallax</name>
    <dbReference type="NCBI Taxonomy" id="394095"/>
    <lineage>
        <taxon>Bacteria</taxon>
        <taxon>Pseudomonadati</taxon>
        <taxon>Myxococcota</taxon>
        <taxon>Myxococcia</taxon>
        <taxon>Myxococcales</taxon>
        <taxon>Cystobacterineae</taxon>
        <taxon>Myxococcaceae</taxon>
        <taxon>Pyxidicoccus</taxon>
    </lineage>
</organism>
<dbReference type="Proteomes" id="UP000518300">
    <property type="component" value="Unassembled WGS sequence"/>
</dbReference>
<accession>A0A848LJ34</accession>
<evidence type="ECO:0000256" key="1">
    <source>
        <dbReference type="SAM" id="SignalP"/>
    </source>
</evidence>
<dbReference type="EMBL" id="JABBJJ010000108">
    <property type="protein sequence ID" value="NMO17741.1"/>
    <property type="molecule type" value="Genomic_DNA"/>
</dbReference>